<dbReference type="Proteomes" id="UP000622317">
    <property type="component" value="Unassembled WGS sequence"/>
</dbReference>
<dbReference type="GO" id="GO:0015562">
    <property type="term" value="F:efflux transmembrane transporter activity"/>
    <property type="evidence" value="ECO:0007669"/>
    <property type="project" value="InterPro"/>
</dbReference>
<evidence type="ECO:0000256" key="3">
    <source>
        <dbReference type="ARBA" id="ARBA00022448"/>
    </source>
</evidence>
<keyword evidence="8" id="KW-0732">Signal</keyword>
<gene>
    <name evidence="9" type="ORF">IEN85_08340</name>
</gene>
<reference evidence="9" key="1">
    <citation type="submission" date="2020-09" db="EMBL/GenBank/DDBJ databases">
        <title>Pelagicoccus enzymogenes sp. nov. with an EPS production, isolated from marine sediment.</title>
        <authorList>
            <person name="Feng X."/>
        </authorList>
    </citation>
    <scope>NUCLEOTIDE SEQUENCE</scope>
    <source>
        <strain evidence="9">NFK12</strain>
    </source>
</reference>
<dbReference type="EMBL" id="JACYFG010000009">
    <property type="protein sequence ID" value="MBD5779501.1"/>
    <property type="molecule type" value="Genomic_DNA"/>
</dbReference>
<name>A0A927F864_9BACT</name>
<proteinExistence type="inferred from homology"/>
<dbReference type="PANTHER" id="PTHR30026">
    <property type="entry name" value="OUTER MEMBRANE PROTEIN TOLC"/>
    <property type="match status" value="1"/>
</dbReference>
<dbReference type="GO" id="GO:0009279">
    <property type="term" value="C:cell outer membrane"/>
    <property type="evidence" value="ECO:0007669"/>
    <property type="project" value="UniProtKB-SubCell"/>
</dbReference>
<evidence type="ECO:0000313" key="9">
    <source>
        <dbReference type="EMBL" id="MBD5779501.1"/>
    </source>
</evidence>
<comment type="subcellular location">
    <subcellularLocation>
        <location evidence="1">Cell outer membrane</location>
    </subcellularLocation>
</comment>
<accession>A0A927F864</accession>
<evidence type="ECO:0000256" key="1">
    <source>
        <dbReference type="ARBA" id="ARBA00004442"/>
    </source>
</evidence>
<dbReference type="PANTHER" id="PTHR30026:SF20">
    <property type="entry name" value="OUTER MEMBRANE PROTEIN TOLC"/>
    <property type="match status" value="1"/>
</dbReference>
<dbReference type="GO" id="GO:0015288">
    <property type="term" value="F:porin activity"/>
    <property type="evidence" value="ECO:0007669"/>
    <property type="project" value="TreeGrafter"/>
</dbReference>
<dbReference type="SUPFAM" id="SSF56954">
    <property type="entry name" value="Outer membrane efflux proteins (OEP)"/>
    <property type="match status" value="1"/>
</dbReference>
<evidence type="ECO:0000256" key="5">
    <source>
        <dbReference type="ARBA" id="ARBA00022692"/>
    </source>
</evidence>
<evidence type="ECO:0000256" key="7">
    <source>
        <dbReference type="ARBA" id="ARBA00023237"/>
    </source>
</evidence>
<evidence type="ECO:0000256" key="2">
    <source>
        <dbReference type="ARBA" id="ARBA00007613"/>
    </source>
</evidence>
<dbReference type="InterPro" id="IPR003423">
    <property type="entry name" value="OMP_efflux"/>
</dbReference>
<keyword evidence="10" id="KW-1185">Reference proteome</keyword>
<organism evidence="9 10">
    <name type="scientific">Pelagicoccus enzymogenes</name>
    <dbReference type="NCBI Taxonomy" id="2773457"/>
    <lineage>
        <taxon>Bacteria</taxon>
        <taxon>Pseudomonadati</taxon>
        <taxon>Verrucomicrobiota</taxon>
        <taxon>Opitutia</taxon>
        <taxon>Puniceicoccales</taxon>
        <taxon>Pelagicoccaceae</taxon>
        <taxon>Pelagicoccus</taxon>
    </lineage>
</organism>
<keyword evidence="6" id="KW-0472">Membrane</keyword>
<protein>
    <submittedName>
        <fullName evidence="9">TolC family protein</fullName>
    </submittedName>
</protein>
<comment type="caution">
    <text evidence="9">The sequence shown here is derived from an EMBL/GenBank/DDBJ whole genome shotgun (WGS) entry which is preliminary data.</text>
</comment>
<dbReference type="AlphaFoldDB" id="A0A927F864"/>
<evidence type="ECO:0000313" key="10">
    <source>
        <dbReference type="Proteomes" id="UP000622317"/>
    </source>
</evidence>
<sequence length="435" mass="49129">MRPILLLVACCFSSSTFAADPMRGRLPEHMIPQLKEVIASALEGSESMLLREYFEEESEGRRISARAAVMPTFQSNVAFRQEKNLDTAAGEGWENRVVYNVTLSQPLYHWGTRRSEKELGELQYEAEKLNTDLVAASVVSRARMDFMRLIVAKQRAKRARLDADLASGQLDFQRSQVEAGAASESSLTRFELDLERKDLQALRAEADYDYRLDELAIFAAMSAKTLDGLAVGLVPQFEILDEAAVAGLVKYYDQAVEQDERIKQSAINIEVNKRQLEIAQKTLLPKVDAQLGLSSNALDLDGTRREQEYSYFGLSVGWTVFDGYRKKGRTMEALSRLSRAERAKRLGEEQLVLGFDRLLQKLNIEGRALAIEERVLQRSLEELEQVKLAVEEQRAPLSSEEKAQRDYDNTLIRTQDSRISYLDTLSQVASELGLD</sequence>
<keyword evidence="7" id="KW-0998">Cell outer membrane</keyword>
<evidence type="ECO:0000256" key="8">
    <source>
        <dbReference type="SAM" id="SignalP"/>
    </source>
</evidence>
<evidence type="ECO:0000256" key="6">
    <source>
        <dbReference type="ARBA" id="ARBA00023136"/>
    </source>
</evidence>
<dbReference type="Pfam" id="PF02321">
    <property type="entry name" value="OEP"/>
    <property type="match status" value="1"/>
</dbReference>
<feature type="signal peptide" evidence="8">
    <location>
        <begin position="1"/>
        <end position="18"/>
    </location>
</feature>
<comment type="similarity">
    <text evidence="2">Belongs to the outer membrane factor (OMF) (TC 1.B.17) family.</text>
</comment>
<dbReference type="InterPro" id="IPR051906">
    <property type="entry name" value="TolC-like"/>
</dbReference>
<dbReference type="RefSeq" id="WP_191616641.1">
    <property type="nucleotide sequence ID" value="NZ_JACYFG010000009.1"/>
</dbReference>
<feature type="chain" id="PRO_5036860629" evidence="8">
    <location>
        <begin position="19"/>
        <end position="435"/>
    </location>
</feature>
<keyword evidence="4" id="KW-1134">Transmembrane beta strand</keyword>
<keyword evidence="5" id="KW-0812">Transmembrane</keyword>
<keyword evidence="3" id="KW-0813">Transport</keyword>
<evidence type="ECO:0000256" key="4">
    <source>
        <dbReference type="ARBA" id="ARBA00022452"/>
    </source>
</evidence>
<dbReference type="Gene3D" id="1.20.1600.10">
    <property type="entry name" value="Outer membrane efflux proteins (OEP)"/>
    <property type="match status" value="1"/>
</dbReference>
<dbReference type="GO" id="GO:1990281">
    <property type="term" value="C:efflux pump complex"/>
    <property type="evidence" value="ECO:0007669"/>
    <property type="project" value="TreeGrafter"/>
</dbReference>